<evidence type="ECO:0000313" key="2">
    <source>
        <dbReference type="Proteomes" id="UP001318860"/>
    </source>
</evidence>
<reference evidence="1 2" key="1">
    <citation type="journal article" date="2021" name="Comput. Struct. Biotechnol. J.">
        <title>De novo genome assembly of the potent medicinal plant Rehmannia glutinosa using nanopore technology.</title>
        <authorList>
            <person name="Ma L."/>
            <person name="Dong C."/>
            <person name="Song C."/>
            <person name="Wang X."/>
            <person name="Zheng X."/>
            <person name="Niu Y."/>
            <person name="Chen S."/>
            <person name="Feng W."/>
        </authorList>
    </citation>
    <scope>NUCLEOTIDE SEQUENCE [LARGE SCALE GENOMIC DNA]</scope>
    <source>
        <strain evidence="1">DH-2019</strain>
    </source>
</reference>
<dbReference type="EMBL" id="JABTTQ020003344">
    <property type="protein sequence ID" value="KAK6118198.1"/>
    <property type="molecule type" value="Genomic_DNA"/>
</dbReference>
<keyword evidence="2" id="KW-1185">Reference proteome</keyword>
<proteinExistence type="predicted"/>
<accession>A0ABR0U6R0</accession>
<dbReference type="Proteomes" id="UP001318860">
    <property type="component" value="Unassembled WGS sequence"/>
</dbReference>
<gene>
    <name evidence="1" type="ORF">DH2020_047984</name>
</gene>
<evidence type="ECO:0000313" key="1">
    <source>
        <dbReference type="EMBL" id="KAK6118198.1"/>
    </source>
</evidence>
<name>A0ABR0U6R0_REHGL</name>
<comment type="caution">
    <text evidence="1">The sequence shown here is derived from an EMBL/GenBank/DDBJ whole genome shotgun (WGS) entry which is preliminary data.</text>
</comment>
<organism evidence="1 2">
    <name type="scientific">Rehmannia glutinosa</name>
    <name type="common">Chinese foxglove</name>
    <dbReference type="NCBI Taxonomy" id="99300"/>
    <lineage>
        <taxon>Eukaryota</taxon>
        <taxon>Viridiplantae</taxon>
        <taxon>Streptophyta</taxon>
        <taxon>Embryophyta</taxon>
        <taxon>Tracheophyta</taxon>
        <taxon>Spermatophyta</taxon>
        <taxon>Magnoliopsida</taxon>
        <taxon>eudicotyledons</taxon>
        <taxon>Gunneridae</taxon>
        <taxon>Pentapetalae</taxon>
        <taxon>asterids</taxon>
        <taxon>lamiids</taxon>
        <taxon>Lamiales</taxon>
        <taxon>Orobanchaceae</taxon>
        <taxon>Rehmannieae</taxon>
        <taxon>Rehmannia</taxon>
    </lineage>
</organism>
<protein>
    <submittedName>
        <fullName evidence="1">Uncharacterized protein</fullName>
    </submittedName>
</protein>
<sequence length="148" mass="16631">MRKRKSIASPVRFHHNIMQKDPKVKYFSDPRAKMVSLKKTPEIFKGGLDLNCCPGRENTASSRVSMMSLLQEASLPLETYLRQNGLTSLVSDQQTTSPPGENIAQAQEDDCGVSPVIEEHEEGSNEIHEQSRMTIYGFPVDHFPPMRA</sequence>